<keyword evidence="3" id="KW-1185">Reference proteome</keyword>
<dbReference type="Proteomes" id="UP001157006">
    <property type="component" value="Chromosome 6"/>
</dbReference>
<evidence type="ECO:0000256" key="1">
    <source>
        <dbReference type="SAM" id="MobiDB-lite"/>
    </source>
</evidence>
<proteinExistence type="predicted"/>
<sequence>MEEKQRWDCGSTLYDSYELNSFKRQIDSAIANSPRTHSMPHLSQPTKLQLQLQLQLHQPPPSSSSSSQTINNNNNNNNKSSFKISRTFQKLLRFVFKSGGNKSNNRIRSSSFRSYPKDEEQLVYDKLYESEPVLLSTIPELPDFETAGLSPDISNFVRKSASERFTATATVGVSCSA</sequence>
<accession>A0AAV1BB17</accession>
<evidence type="ECO:0000313" key="2">
    <source>
        <dbReference type="EMBL" id="CAI8619551.1"/>
    </source>
</evidence>
<evidence type="ECO:0000313" key="3">
    <source>
        <dbReference type="Proteomes" id="UP001157006"/>
    </source>
</evidence>
<protein>
    <submittedName>
        <fullName evidence="2">Uncharacterized protein</fullName>
    </submittedName>
</protein>
<dbReference type="PANTHER" id="PTHR33978:SF4">
    <property type="entry name" value="SERINE_THREONINE-KINASE"/>
    <property type="match status" value="1"/>
</dbReference>
<dbReference type="PANTHER" id="PTHR33978">
    <property type="entry name" value="SERINE/THREONINE-KINASE"/>
    <property type="match status" value="1"/>
</dbReference>
<dbReference type="EMBL" id="OX451741">
    <property type="protein sequence ID" value="CAI8619551.1"/>
    <property type="molecule type" value="Genomic_DNA"/>
</dbReference>
<reference evidence="2 3" key="1">
    <citation type="submission" date="2023-01" db="EMBL/GenBank/DDBJ databases">
        <authorList>
            <person name="Kreplak J."/>
        </authorList>
    </citation>
    <scope>NUCLEOTIDE SEQUENCE [LARGE SCALE GENOMIC DNA]</scope>
</reference>
<feature type="region of interest" description="Disordered" evidence="1">
    <location>
        <begin position="33"/>
        <end position="82"/>
    </location>
</feature>
<dbReference type="AlphaFoldDB" id="A0AAV1BB17"/>
<name>A0AAV1BB17_VICFA</name>
<organism evidence="2 3">
    <name type="scientific">Vicia faba</name>
    <name type="common">Broad bean</name>
    <name type="synonym">Faba vulgaris</name>
    <dbReference type="NCBI Taxonomy" id="3906"/>
    <lineage>
        <taxon>Eukaryota</taxon>
        <taxon>Viridiplantae</taxon>
        <taxon>Streptophyta</taxon>
        <taxon>Embryophyta</taxon>
        <taxon>Tracheophyta</taxon>
        <taxon>Spermatophyta</taxon>
        <taxon>Magnoliopsida</taxon>
        <taxon>eudicotyledons</taxon>
        <taxon>Gunneridae</taxon>
        <taxon>Pentapetalae</taxon>
        <taxon>rosids</taxon>
        <taxon>fabids</taxon>
        <taxon>Fabales</taxon>
        <taxon>Fabaceae</taxon>
        <taxon>Papilionoideae</taxon>
        <taxon>50 kb inversion clade</taxon>
        <taxon>NPAAA clade</taxon>
        <taxon>Hologalegina</taxon>
        <taxon>IRL clade</taxon>
        <taxon>Fabeae</taxon>
        <taxon>Vicia</taxon>
    </lineage>
</organism>
<feature type="compositionally biased region" description="Low complexity" evidence="1">
    <location>
        <begin position="42"/>
        <end position="81"/>
    </location>
</feature>
<gene>
    <name evidence="2" type="ORF">VFH_VI176880</name>
</gene>